<dbReference type="Pfam" id="PF04577">
    <property type="entry name" value="Glyco_transf_61"/>
    <property type="match status" value="1"/>
</dbReference>
<comment type="caution">
    <text evidence="6">The sequence shown here is derived from an EMBL/GenBank/DDBJ whole genome shotgun (WGS) entry which is preliminary data.</text>
</comment>
<keyword evidence="3" id="KW-0808">Transferase</keyword>
<keyword evidence="2" id="KW-0328">Glycosyltransferase</keyword>
<dbReference type="GO" id="GO:0000139">
    <property type="term" value="C:Golgi membrane"/>
    <property type="evidence" value="ECO:0007669"/>
    <property type="project" value="UniProtKB-SubCell"/>
</dbReference>
<dbReference type="EMBL" id="JBEAFC010000008">
    <property type="protein sequence ID" value="KAL1544385.1"/>
    <property type="molecule type" value="Genomic_DNA"/>
</dbReference>
<dbReference type="InterPro" id="IPR007657">
    <property type="entry name" value="Glycosyltransferase_61"/>
</dbReference>
<evidence type="ECO:0000256" key="1">
    <source>
        <dbReference type="ARBA" id="ARBA00004323"/>
    </source>
</evidence>
<feature type="domain" description="Glycosyltransferase 61 catalytic" evidence="5">
    <location>
        <begin position="105"/>
        <end position="287"/>
    </location>
</feature>
<sequence>MDAADYGGECRILNYSNSRSDVYEFKGDVRMESSTSTIFIASMNHPNIPHTIKPHPRKFDADAMNTISAFEIKAAPPEQLPDCSNTLDAPAILFSTGGHAGNHFHRFSDVLIPLFVTSLRFNRDVIFLVTNHDSRLTSQHRKTLEILSRYEVVDIDRENQTLCFPNVIVGLRAHEHDLSIDPSPFSSFSTRNFTKLLRSAYSLERDSVGDHYRPRMLLIPRTKSRRLTNEVEVVELARRLGFDSVVHKVGHQLESAAKIVNSFDVMVGVHGAALTNMLFLPENAIVIQITPVGLHNFARTCYGRPPEEMKLKYLEYKVRLNESSLFGKYPDHSLIYTNPVQYCHKRGFQVCKNMYMDNQDVNLDLPRFQDTLLKALYLLAT</sequence>
<dbReference type="PANTHER" id="PTHR20961:SF5">
    <property type="entry name" value="GLYCOSYLTRANSFERASE-RELATED"/>
    <property type="match status" value="1"/>
</dbReference>
<keyword evidence="7" id="KW-1185">Reference proteome</keyword>
<evidence type="ECO:0000259" key="5">
    <source>
        <dbReference type="Pfam" id="PF04577"/>
    </source>
</evidence>
<organism evidence="6 7">
    <name type="scientific">Salvia divinorum</name>
    <name type="common">Maria pastora</name>
    <name type="synonym">Diviner's sage</name>
    <dbReference type="NCBI Taxonomy" id="28513"/>
    <lineage>
        <taxon>Eukaryota</taxon>
        <taxon>Viridiplantae</taxon>
        <taxon>Streptophyta</taxon>
        <taxon>Embryophyta</taxon>
        <taxon>Tracheophyta</taxon>
        <taxon>Spermatophyta</taxon>
        <taxon>Magnoliopsida</taxon>
        <taxon>eudicotyledons</taxon>
        <taxon>Gunneridae</taxon>
        <taxon>Pentapetalae</taxon>
        <taxon>asterids</taxon>
        <taxon>lamiids</taxon>
        <taxon>Lamiales</taxon>
        <taxon>Lamiaceae</taxon>
        <taxon>Nepetoideae</taxon>
        <taxon>Mentheae</taxon>
        <taxon>Salviinae</taxon>
        <taxon>Salvia</taxon>
        <taxon>Salvia subgen. Calosphace</taxon>
    </lineage>
</organism>
<evidence type="ECO:0000313" key="6">
    <source>
        <dbReference type="EMBL" id="KAL1544385.1"/>
    </source>
</evidence>
<protein>
    <submittedName>
        <fullName evidence="6">Alpha-1,3-arabinosyltransferase XAT3-like</fullName>
    </submittedName>
</protein>
<comment type="subcellular location">
    <subcellularLocation>
        <location evidence="1">Golgi apparatus membrane</location>
        <topology evidence="1">Single-pass type II membrane protein</topology>
    </subcellularLocation>
</comment>
<proteinExistence type="predicted"/>
<dbReference type="Proteomes" id="UP001567538">
    <property type="component" value="Unassembled WGS sequence"/>
</dbReference>
<evidence type="ECO:0000256" key="2">
    <source>
        <dbReference type="ARBA" id="ARBA00022676"/>
    </source>
</evidence>
<dbReference type="InterPro" id="IPR049625">
    <property type="entry name" value="Glyco_transf_61_cat"/>
</dbReference>
<dbReference type="AlphaFoldDB" id="A0ABD1GL21"/>
<keyword evidence="4" id="KW-0325">Glycoprotein</keyword>
<evidence type="ECO:0000256" key="4">
    <source>
        <dbReference type="ARBA" id="ARBA00023180"/>
    </source>
</evidence>
<evidence type="ECO:0000256" key="3">
    <source>
        <dbReference type="ARBA" id="ARBA00022679"/>
    </source>
</evidence>
<name>A0ABD1GL21_SALDI</name>
<gene>
    <name evidence="6" type="ORF">AAHA92_21244</name>
</gene>
<dbReference type="PANTHER" id="PTHR20961">
    <property type="entry name" value="GLYCOSYLTRANSFERASE"/>
    <property type="match status" value="1"/>
</dbReference>
<reference evidence="6 7" key="1">
    <citation type="submission" date="2024-06" db="EMBL/GenBank/DDBJ databases">
        <title>A chromosome level genome sequence of Diviner's sage (Salvia divinorum).</title>
        <authorList>
            <person name="Ford S.A."/>
            <person name="Ro D.-K."/>
            <person name="Ness R.W."/>
            <person name="Phillips M.A."/>
        </authorList>
    </citation>
    <scope>NUCLEOTIDE SEQUENCE [LARGE SCALE GENOMIC DNA]</scope>
    <source>
        <strain evidence="6">SAF-2024a</strain>
        <tissue evidence="6">Leaf</tissue>
    </source>
</reference>
<accession>A0ABD1GL21</accession>
<evidence type="ECO:0000313" key="7">
    <source>
        <dbReference type="Proteomes" id="UP001567538"/>
    </source>
</evidence>
<dbReference type="GO" id="GO:0016763">
    <property type="term" value="F:pentosyltransferase activity"/>
    <property type="evidence" value="ECO:0007669"/>
    <property type="project" value="UniProtKB-ARBA"/>
</dbReference>